<keyword evidence="2" id="KW-1185">Reference proteome</keyword>
<dbReference type="Proteomes" id="UP001143856">
    <property type="component" value="Unassembled WGS sequence"/>
</dbReference>
<proteinExistence type="predicted"/>
<dbReference type="EMBL" id="JAPDGR010001776">
    <property type="protein sequence ID" value="KAJ2979708.1"/>
    <property type="molecule type" value="Genomic_DNA"/>
</dbReference>
<comment type="caution">
    <text evidence="1">The sequence shown here is derived from an EMBL/GenBank/DDBJ whole genome shotgun (WGS) entry which is preliminary data.</text>
</comment>
<gene>
    <name evidence="1" type="ORF">NUW58_g7132</name>
</gene>
<name>A0ACC1NKW1_9PEZI</name>
<sequence>MAPTPVGTFTHSFWGTVSILRRDGVYDWILLPVTNTAVDTAFRALCMSDEERAVVNRPGSDITTRIVRADCLSMLAEIVRCESCFRAVLVHSRGRSASSPCTNKCARDNDSSLPFLSCYSV</sequence>
<evidence type="ECO:0000313" key="1">
    <source>
        <dbReference type="EMBL" id="KAJ2979708.1"/>
    </source>
</evidence>
<reference evidence="1" key="1">
    <citation type="submission" date="2022-10" db="EMBL/GenBank/DDBJ databases">
        <title>Genome Sequence of Xylaria curta.</title>
        <authorList>
            <person name="Buettner E."/>
        </authorList>
    </citation>
    <scope>NUCLEOTIDE SEQUENCE</scope>
    <source>
        <strain evidence="1">Babe10</strain>
    </source>
</reference>
<protein>
    <submittedName>
        <fullName evidence="1">Uncharacterized protein</fullName>
    </submittedName>
</protein>
<organism evidence="1 2">
    <name type="scientific">Xylaria curta</name>
    <dbReference type="NCBI Taxonomy" id="42375"/>
    <lineage>
        <taxon>Eukaryota</taxon>
        <taxon>Fungi</taxon>
        <taxon>Dikarya</taxon>
        <taxon>Ascomycota</taxon>
        <taxon>Pezizomycotina</taxon>
        <taxon>Sordariomycetes</taxon>
        <taxon>Xylariomycetidae</taxon>
        <taxon>Xylariales</taxon>
        <taxon>Xylariaceae</taxon>
        <taxon>Xylaria</taxon>
    </lineage>
</organism>
<evidence type="ECO:0000313" key="2">
    <source>
        <dbReference type="Proteomes" id="UP001143856"/>
    </source>
</evidence>
<accession>A0ACC1NKW1</accession>